<dbReference type="PANTHER" id="PTHR31126">
    <property type="entry name" value="TYROSINE-PROTEIN PHOSPHATASE"/>
    <property type="match status" value="1"/>
</dbReference>
<proteinExistence type="inferred from homology"/>
<dbReference type="OrthoDB" id="1188001at2"/>
<dbReference type="SUPFAM" id="SSF52799">
    <property type="entry name" value="(Phosphotyrosine protein) phosphatases II"/>
    <property type="match status" value="1"/>
</dbReference>
<dbReference type="InterPro" id="IPR016130">
    <property type="entry name" value="Tyr_Pase_AS"/>
</dbReference>
<comment type="similarity">
    <text evidence="1">Belongs to the protein-tyrosine phosphatase family.</text>
</comment>
<dbReference type="EMBL" id="RHGY01000001">
    <property type="protein sequence ID" value="RRG18807.1"/>
    <property type="molecule type" value="Genomic_DNA"/>
</dbReference>
<dbReference type="InterPro" id="IPR026893">
    <property type="entry name" value="Tyr/Ser_Pase_IphP-type"/>
</dbReference>
<dbReference type="RefSeq" id="WP_124942746.1">
    <property type="nucleotide sequence ID" value="NZ_RHGY01000001.1"/>
</dbReference>
<name>A0A3P2RDW2_WEIVI</name>
<comment type="caution">
    <text evidence="2">The sequence shown here is derived from an EMBL/GenBank/DDBJ whole genome shotgun (WGS) entry which is preliminary data.</text>
</comment>
<reference evidence="2 3" key="1">
    <citation type="submission" date="2018-10" db="EMBL/GenBank/DDBJ databases">
        <title>Draft genome sequence of Weissella viridescens UCO-SMC3.</title>
        <authorList>
            <person name="Garcia-Cancino A."/>
            <person name="Espinoza-Monje M."/>
            <person name="Albarracin L."/>
            <person name="Garcia-Castillo V."/>
            <person name="Campos-Martin J."/>
            <person name="Nakano Y."/>
            <person name="Guitierrez-Zamorano C."/>
            <person name="Ikeda-Ohtsubo W."/>
            <person name="Morita H."/>
            <person name="Kitazawa H."/>
            <person name="Villena J."/>
        </authorList>
    </citation>
    <scope>NUCLEOTIDE SEQUENCE [LARGE SCALE GENOMIC DNA]</scope>
    <source>
        <strain evidence="2 3">UCO-SMC3</strain>
    </source>
</reference>
<evidence type="ECO:0000313" key="2">
    <source>
        <dbReference type="EMBL" id="RRG18807.1"/>
    </source>
</evidence>
<dbReference type="PROSITE" id="PS00383">
    <property type="entry name" value="TYR_PHOSPHATASE_1"/>
    <property type="match status" value="1"/>
</dbReference>
<dbReference type="Proteomes" id="UP000275836">
    <property type="component" value="Unassembled WGS sequence"/>
</dbReference>
<evidence type="ECO:0000256" key="1">
    <source>
        <dbReference type="ARBA" id="ARBA00009580"/>
    </source>
</evidence>
<dbReference type="AlphaFoldDB" id="A0A3P2RDW2"/>
<organism evidence="2 3">
    <name type="scientific">Weissella viridescens</name>
    <name type="common">Lactobacillus viridescens</name>
    <dbReference type="NCBI Taxonomy" id="1629"/>
    <lineage>
        <taxon>Bacteria</taxon>
        <taxon>Bacillati</taxon>
        <taxon>Bacillota</taxon>
        <taxon>Bacilli</taxon>
        <taxon>Lactobacillales</taxon>
        <taxon>Lactobacillaceae</taxon>
        <taxon>Weissella</taxon>
    </lineage>
</organism>
<dbReference type="Pfam" id="PF13350">
    <property type="entry name" value="Y_phosphatase3"/>
    <property type="match status" value="1"/>
</dbReference>
<dbReference type="PANTHER" id="PTHR31126:SF1">
    <property type="entry name" value="TYROSINE SPECIFIC PROTEIN PHOSPHATASES DOMAIN-CONTAINING PROTEIN"/>
    <property type="match status" value="1"/>
</dbReference>
<protein>
    <submittedName>
        <fullName evidence="2">Tyrosine-protein phosphatase</fullName>
    </submittedName>
</protein>
<evidence type="ECO:0000313" key="3">
    <source>
        <dbReference type="Proteomes" id="UP000275836"/>
    </source>
</evidence>
<accession>A0A3P2RDW2</accession>
<sequence>MNADTLDIVNFRDIGGKTGEAGTLKPGIFYRSAQLDRLDQTQIKALQQDKHIQHIYDFRSDAEIAANPDVTIPGAEYQHIDILGAGSGVPSFDMMLKNAKNSFNFMMETYSDLVLDSEAQARYHEFFMAILNDDTPLIFHCFAGKDRTGFAAAVILKMAGIDHQQIMDDYLRTNEMRKQANQETMEAIKSHLNVAEQDLAGLQTLLEVDARYLEHAVAVMRTKFGSFDNYLTQGLHLPEDYVQHFQRRFVV</sequence>
<gene>
    <name evidence="2" type="ORF">D3P96_02140</name>
</gene>
<dbReference type="InterPro" id="IPR029021">
    <property type="entry name" value="Prot-tyrosine_phosphatase-like"/>
</dbReference>
<dbReference type="Gene3D" id="3.90.190.10">
    <property type="entry name" value="Protein tyrosine phosphatase superfamily"/>
    <property type="match status" value="1"/>
</dbReference>
<dbReference type="GO" id="GO:0004721">
    <property type="term" value="F:phosphoprotein phosphatase activity"/>
    <property type="evidence" value="ECO:0007669"/>
    <property type="project" value="InterPro"/>
</dbReference>